<evidence type="ECO:0008006" key="5">
    <source>
        <dbReference type="Google" id="ProtNLM"/>
    </source>
</evidence>
<gene>
    <name evidence="3" type="ORF">HNR61_000153</name>
</gene>
<keyword evidence="2" id="KW-0812">Transmembrane</keyword>
<evidence type="ECO:0000313" key="4">
    <source>
        <dbReference type="Proteomes" id="UP000572680"/>
    </source>
</evidence>
<feature type="transmembrane region" description="Helical" evidence="2">
    <location>
        <begin position="29"/>
        <end position="49"/>
    </location>
</feature>
<dbReference type="AlphaFoldDB" id="A0A7W3LI56"/>
<evidence type="ECO:0000256" key="1">
    <source>
        <dbReference type="SAM" id="MobiDB-lite"/>
    </source>
</evidence>
<feature type="transmembrane region" description="Helical" evidence="2">
    <location>
        <begin position="112"/>
        <end position="132"/>
    </location>
</feature>
<dbReference type="EMBL" id="JACJIA010000001">
    <property type="protein sequence ID" value="MBA8948555.1"/>
    <property type="molecule type" value="Genomic_DNA"/>
</dbReference>
<evidence type="ECO:0000256" key="2">
    <source>
        <dbReference type="SAM" id="Phobius"/>
    </source>
</evidence>
<keyword evidence="4" id="KW-1185">Reference proteome</keyword>
<evidence type="ECO:0000313" key="3">
    <source>
        <dbReference type="EMBL" id="MBA8948555.1"/>
    </source>
</evidence>
<dbReference type="RefSeq" id="WP_182841173.1">
    <property type="nucleotide sequence ID" value="NZ_BAAALP010000030.1"/>
</dbReference>
<organism evidence="3 4">
    <name type="scientific">Actinomadura namibiensis</name>
    <dbReference type="NCBI Taxonomy" id="182080"/>
    <lineage>
        <taxon>Bacteria</taxon>
        <taxon>Bacillati</taxon>
        <taxon>Actinomycetota</taxon>
        <taxon>Actinomycetes</taxon>
        <taxon>Streptosporangiales</taxon>
        <taxon>Thermomonosporaceae</taxon>
        <taxon>Actinomadura</taxon>
    </lineage>
</organism>
<feature type="region of interest" description="Disordered" evidence="1">
    <location>
        <begin position="1"/>
        <end position="26"/>
    </location>
</feature>
<keyword evidence="2" id="KW-1133">Transmembrane helix</keyword>
<proteinExistence type="predicted"/>
<feature type="transmembrane region" description="Helical" evidence="2">
    <location>
        <begin position="192"/>
        <end position="218"/>
    </location>
</feature>
<protein>
    <recommendedName>
        <fullName evidence="5">Glycosyltransferase RgtA/B/C/D-like domain-containing protein</fullName>
    </recommendedName>
</protein>
<comment type="caution">
    <text evidence="3">The sequence shown here is derived from an EMBL/GenBank/DDBJ whole genome shotgun (WGS) entry which is preliminary data.</text>
</comment>
<reference evidence="3 4" key="1">
    <citation type="submission" date="2020-08" db="EMBL/GenBank/DDBJ databases">
        <title>Genomic Encyclopedia of Type Strains, Phase IV (KMG-IV): sequencing the most valuable type-strain genomes for metagenomic binning, comparative biology and taxonomic classification.</title>
        <authorList>
            <person name="Goeker M."/>
        </authorList>
    </citation>
    <scope>NUCLEOTIDE SEQUENCE [LARGE SCALE GENOMIC DNA]</scope>
    <source>
        <strain evidence="3 4">DSM 44197</strain>
    </source>
</reference>
<feature type="transmembrane region" description="Helical" evidence="2">
    <location>
        <begin position="352"/>
        <end position="372"/>
    </location>
</feature>
<name>A0A7W3LI56_ACTNM</name>
<dbReference type="Proteomes" id="UP000572680">
    <property type="component" value="Unassembled WGS sequence"/>
</dbReference>
<feature type="transmembrane region" description="Helical" evidence="2">
    <location>
        <begin position="139"/>
        <end position="172"/>
    </location>
</feature>
<sequence>MSSTATDDAARKEPDQSDFAEPRSRPGRVPGATVLVGAALVAVTFGVGLRPLQDNSFLWHLRTGHWILQNGVPREDPFSFSAQGERWVAQSWLAEVLYAGLDELAGPMGIRLSQAALGALIALSALGLALRLTRAPVRAALLATVAVGVSFTLWSSRPLLLGLAAAVALLWTVEVPDSRPGRRPLLVIPLVMWLWANLHGSFALGFVYLGLCLAGSWLDGRPPVQGRERALALGGLIGFAACFLNPYGVSLVTFPVELLARGDAMENIVEWGSPDFRSMQGVAFAAFLAVFVVVVASARRRPDRRDLLVAVPFLLLGLWAQRNILLAPLIALPVLARLVAVTEPRVARRGPANLLLLGAIVLLGAQMVGQGLRAPDFALDQRYPVRAMAAVERQGLLGRRLLTTDEWGGYVIHAYWPRQRVFLDDRYDMYPTGLVHDYTRLSKGKPSWSRILDKYALDVVVWPRDTPLVSLLEGTSGWRAVHRDDQAVVFARS</sequence>
<feature type="transmembrane region" description="Helical" evidence="2">
    <location>
        <begin position="276"/>
        <end position="295"/>
    </location>
</feature>
<keyword evidence="2" id="KW-0472">Membrane</keyword>
<feature type="transmembrane region" description="Helical" evidence="2">
    <location>
        <begin position="230"/>
        <end position="256"/>
    </location>
</feature>
<feature type="compositionally biased region" description="Basic and acidic residues" evidence="1">
    <location>
        <begin position="8"/>
        <end position="24"/>
    </location>
</feature>
<accession>A0A7W3LI56</accession>